<dbReference type="AlphaFoldDB" id="A0A5M8PN25"/>
<comment type="caution">
    <text evidence="15">The sequence shown here is derived from an EMBL/GenBank/DDBJ whole genome shotgun (WGS) entry which is preliminary data.</text>
</comment>
<dbReference type="GO" id="GO:0045547">
    <property type="term" value="F:ditrans,polycis-polyprenyl diphosphate synthase [(2E,6E)-farnesyl diphosphate specific] activity"/>
    <property type="evidence" value="ECO:0007669"/>
    <property type="project" value="UniProtKB-EC"/>
</dbReference>
<dbReference type="EMBL" id="VXIT01000010">
    <property type="protein sequence ID" value="KAA6409884.1"/>
    <property type="molecule type" value="Genomic_DNA"/>
</dbReference>
<feature type="compositionally biased region" description="Basic and acidic residues" evidence="13">
    <location>
        <begin position="1"/>
        <end position="16"/>
    </location>
</feature>
<evidence type="ECO:0000256" key="2">
    <source>
        <dbReference type="ARBA" id="ARBA00004586"/>
    </source>
</evidence>
<dbReference type="Proteomes" id="UP000324767">
    <property type="component" value="Unassembled WGS sequence"/>
</dbReference>
<reference evidence="15 16" key="1">
    <citation type="submission" date="2019-09" db="EMBL/GenBank/DDBJ databases">
        <title>The hologenome of the rock-dwelling lichen Lasallia pustulata.</title>
        <authorList>
            <person name="Greshake Tzovaras B."/>
            <person name="Segers F."/>
            <person name="Bicker A."/>
            <person name="Dal Grande F."/>
            <person name="Otte J."/>
            <person name="Hankeln T."/>
            <person name="Schmitt I."/>
            <person name="Ebersberger I."/>
        </authorList>
    </citation>
    <scope>NUCLEOTIDE SEQUENCE [LARGE SCALE GENOMIC DNA]</scope>
    <source>
        <strain evidence="15">A1-1</strain>
    </source>
</reference>
<dbReference type="OrthoDB" id="19639at2759"/>
<dbReference type="PANTHER" id="PTHR21528:SF0">
    <property type="entry name" value="DEHYDRODOLICHYL DIPHOSPHATE SYNTHASE COMPLEX SUBUNIT NUS1"/>
    <property type="match status" value="1"/>
</dbReference>
<evidence type="ECO:0000256" key="8">
    <source>
        <dbReference type="ARBA" id="ARBA00022824"/>
    </source>
</evidence>
<evidence type="ECO:0000256" key="4">
    <source>
        <dbReference type="ARBA" id="ARBA00005432"/>
    </source>
</evidence>
<dbReference type="InterPro" id="IPR038887">
    <property type="entry name" value="Nus1/NgBR"/>
</dbReference>
<evidence type="ECO:0000256" key="10">
    <source>
        <dbReference type="ARBA" id="ARBA00022989"/>
    </source>
</evidence>
<sequence>MVAARDREVYRRDVSKKGQLLTPKEREDLVKPYLPPVSSASPLPHKRRKSQPARTFLKTQFYLLIYTAIHTIFSLYVRIRQTYHAVYDRVFAVLYYHHRTPELIKKDVKGLNRLPKHLSVILELKEEQRGGAGLEGLIDDVSEISAWCACVGIPMLSIYEKTGILKGYIETTHRHISQKMHSYLGRRRPFLQIRAPHMPYYLNGDIYHSPPSSPANNLGHLSILLLSYDDGRSTLVDLTKTLAEMSQRQKLSPEDISLDLIDAEIGESVMGEPDLLVVFGPFVELQGYPPWQVRLTEIFCVQDNTGVGYQVFLRALYSYAKAQMRFGR</sequence>
<evidence type="ECO:0000256" key="14">
    <source>
        <dbReference type="SAM" id="Phobius"/>
    </source>
</evidence>
<feature type="region of interest" description="Disordered" evidence="13">
    <location>
        <begin position="1"/>
        <end position="51"/>
    </location>
</feature>
<evidence type="ECO:0000256" key="5">
    <source>
        <dbReference type="ARBA" id="ARBA00012596"/>
    </source>
</evidence>
<dbReference type="InterPro" id="IPR036424">
    <property type="entry name" value="UPP_synth-like_sf"/>
</dbReference>
<evidence type="ECO:0000313" key="15">
    <source>
        <dbReference type="EMBL" id="KAA6409884.1"/>
    </source>
</evidence>
<keyword evidence="11 14" id="KW-0472">Membrane</keyword>
<dbReference type="PANTHER" id="PTHR21528">
    <property type="entry name" value="DEHYDRODOLICHYL DIPHOSPHATE SYNTHASE COMPLEX SUBUNIT NUS1"/>
    <property type="match status" value="1"/>
</dbReference>
<organism evidence="15 16">
    <name type="scientific">Lasallia pustulata</name>
    <dbReference type="NCBI Taxonomy" id="136370"/>
    <lineage>
        <taxon>Eukaryota</taxon>
        <taxon>Fungi</taxon>
        <taxon>Dikarya</taxon>
        <taxon>Ascomycota</taxon>
        <taxon>Pezizomycotina</taxon>
        <taxon>Lecanoromycetes</taxon>
        <taxon>OSLEUM clade</taxon>
        <taxon>Umbilicariomycetidae</taxon>
        <taxon>Umbilicariales</taxon>
        <taxon>Umbilicariaceae</taxon>
        <taxon>Lasallia</taxon>
    </lineage>
</organism>
<keyword evidence="9" id="KW-0460">Magnesium</keyword>
<protein>
    <recommendedName>
        <fullName evidence="5">ditrans,polycis-polyprenyl diphosphate synthase [(2E,6E)-farnesyldiphosphate specific]</fullName>
        <ecNumber evidence="5">2.5.1.87</ecNumber>
    </recommendedName>
</protein>
<dbReference type="GO" id="GO:1904423">
    <property type="term" value="C:dehydrodolichyl diphosphate synthase complex"/>
    <property type="evidence" value="ECO:0007669"/>
    <property type="project" value="InterPro"/>
</dbReference>
<dbReference type="EC" id="2.5.1.87" evidence="5"/>
<keyword evidence="7 14" id="KW-0812">Transmembrane</keyword>
<evidence type="ECO:0000256" key="3">
    <source>
        <dbReference type="ARBA" id="ARBA00004922"/>
    </source>
</evidence>
<dbReference type="SUPFAM" id="SSF64005">
    <property type="entry name" value="Undecaprenyl diphosphate synthase"/>
    <property type="match status" value="1"/>
</dbReference>
<comment type="cofactor">
    <cofactor evidence="1">
        <name>Mg(2+)</name>
        <dbReference type="ChEBI" id="CHEBI:18420"/>
    </cofactor>
</comment>
<evidence type="ECO:0000256" key="7">
    <source>
        <dbReference type="ARBA" id="ARBA00022692"/>
    </source>
</evidence>
<gene>
    <name evidence="15" type="ORF">FRX48_06497</name>
</gene>
<evidence type="ECO:0000256" key="12">
    <source>
        <dbReference type="ARBA" id="ARBA00047353"/>
    </source>
</evidence>
<proteinExistence type="inferred from homology"/>
<dbReference type="Gene3D" id="3.40.1180.10">
    <property type="entry name" value="Decaprenyl diphosphate synthase-like"/>
    <property type="match status" value="1"/>
</dbReference>
<dbReference type="GO" id="GO:0005789">
    <property type="term" value="C:endoplasmic reticulum membrane"/>
    <property type="evidence" value="ECO:0007669"/>
    <property type="project" value="UniProtKB-SubCell"/>
</dbReference>
<keyword evidence="10 14" id="KW-1133">Transmembrane helix</keyword>
<comment type="catalytic activity">
    <reaction evidence="12">
        <text>n isopentenyl diphosphate + (2E,6E)-farnesyl diphosphate = a di-trans,poly-cis-polyprenyl diphosphate + n diphosphate</text>
        <dbReference type="Rhea" id="RHEA:53008"/>
        <dbReference type="Rhea" id="RHEA-COMP:19494"/>
        <dbReference type="ChEBI" id="CHEBI:33019"/>
        <dbReference type="ChEBI" id="CHEBI:128769"/>
        <dbReference type="ChEBI" id="CHEBI:136960"/>
        <dbReference type="ChEBI" id="CHEBI:175763"/>
        <dbReference type="EC" id="2.5.1.87"/>
    </reaction>
</comment>
<keyword evidence="8" id="KW-0256">Endoplasmic reticulum</keyword>
<feature type="transmembrane region" description="Helical" evidence="14">
    <location>
        <begin position="56"/>
        <end position="77"/>
    </location>
</feature>
<name>A0A5M8PN25_9LECA</name>
<comment type="pathway">
    <text evidence="3">Protein modification; protein glycosylation.</text>
</comment>
<evidence type="ECO:0000256" key="11">
    <source>
        <dbReference type="ARBA" id="ARBA00023136"/>
    </source>
</evidence>
<comment type="subcellular location">
    <subcellularLocation>
        <location evidence="2">Endoplasmic reticulum membrane</location>
    </subcellularLocation>
</comment>
<evidence type="ECO:0000256" key="9">
    <source>
        <dbReference type="ARBA" id="ARBA00022842"/>
    </source>
</evidence>
<evidence type="ECO:0000256" key="1">
    <source>
        <dbReference type="ARBA" id="ARBA00001946"/>
    </source>
</evidence>
<accession>A0A5M8PN25</accession>
<evidence type="ECO:0000256" key="13">
    <source>
        <dbReference type="SAM" id="MobiDB-lite"/>
    </source>
</evidence>
<dbReference type="UniPathway" id="UPA00378"/>
<keyword evidence="6" id="KW-0808">Transferase</keyword>
<evidence type="ECO:0000256" key="6">
    <source>
        <dbReference type="ARBA" id="ARBA00022679"/>
    </source>
</evidence>
<evidence type="ECO:0000313" key="16">
    <source>
        <dbReference type="Proteomes" id="UP000324767"/>
    </source>
</evidence>
<comment type="similarity">
    <text evidence="4">Belongs to the UPP synthase family.</text>
</comment>